<accession>A0A072Q6W5</accession>
<organism evidence="2 3">
    <name type="scientific">Exophiala aquamarina CBS 119918</name>
    <dbReference type="NCBI Taxonomy" id="1182545"/>
    <lineage>
        <taxon>Eukaryota</taxon>
        <taxon>Fungi</taxon>
        <taxon>Dikarya</taxon>
        <taxon>Ascomycota</taxon>
        <taxon>Pezizomycotina</taxon>
        <taxon>Eurotiomycetes</taxon>
        <taxon>Chaetothyriomycetidae</taxon>
        <taxon>Chaetothyriales</taxon>
        <taxon>Herpotrichiellaceae</taxon>
        <taxon>Exophiala</taxon>
    </lineage>
</organism>
<evidence type="ECO:0000313" key="2">
    <source>
        <dbReference type="EMBL" id="KEF63680.1"/>
    </source>
</evidence>
<evidence type="ECO:0000256" key="1">
    <source>
        <dbReference type="ARBA" id="ARBA00009199"/>
    </source>
</evidence>
<dbReference type="GeneID" id="25276604"/>
<dbReference type="InterPro" id="IPR036928">
    <property type="entry name" value="AS_sf"/>
</dbReference>
<dbReference type="AlphaFoldDB" id="A0A072Q6W5"/>
<comment type="similarity">
    <text evidence="1">Belongs to the amidase family.</text>
</comment>
<dbReference type="OrthoDB" id="6428749at2759"/>
<dbReference type="EMBL" id="AMGV01000001">
    <property type="protein sequence ID" value="KEF63680.1"/>
    <property type="molecule type" value="Genomic_DNA"/>
</dbReference>
<dbReference type="HOGENOM" id="CLU_2346688_0_0_1"/>
<dbReference type="PANTHER" id="PTHR46072:SF2">
    <property type="entry name" value="AMIDASE (EUROFUNG)"/>
    <property type="match status" value="1"/>
</dbReference>
<dbReference type="Proteomes" id="UP000027920">
    <property type="component" value="Unassembled WGS sequence"/>
</dbReference>
<name>A0A072Q6W5_9EURO</name>
<comment type="caution">
    <text evidence="2">The sequence shown here is derived from an EMBL/GenBank/DDBJ whole genome shotgun (WGS) entry which is preliminary data.</text>
</comment>
<dbReference type="VEuPathDB" id="FungiDB:A1O9_01658"/>
<keyword evidence="3" id="KW-1185">Reference proteome</keyword>
<dbReference type="PANTHER" id="PTHR46072">
    <property type="entry name" value="AMIDASE-RELATED-RELATED"/>
    <property type="match status" value="1"/>
</dbReference>
<dbReference type="STRING" id="1182545.A0A072Q6W5"/>
<sequence>MSQIGELSWRTIAAVKRNSIHSLIPDQWHLPSQIPPAEWQRDIEITEANATDIAQQTATGKWRATRVVKAFCYRAAIARQMVNCLHEVCFSKALAVA</sequence>
<proteinExistence type="inferred from homology"/>
<dbReference type="Gene3D" id="3.90.1300.10">
    <property type="entry name" value="Amidase signature (AS) domain"/>
    <property type="match status" value="1"/>
</dbReference>
<gene>
    <name evidence="2" type="ORF">A1O9_01658</name>
</gene>
<reference evidence="2 3" key="1">
    <citation type="submission" date="2013-03" db="EMBL/GenBank/DDBJ databases">
        <title>The Genome Sequence of Exophiala aquamarina CBS 119918.</title>
        <authorList>
            <consortium name="The Broad Institute Genomics Platform"/>
            <person name="Cuomo C."/>
            <person name="de Hoog S."/>
            <person name="Gorbushina A."/>
            <person name="Walker B."/>
            <person name="Young S.K."/>
            <person name="Zeng Q."/>
            <person name="Gargeya S."/>
            <person name="Fitzgerald M."/>
            <person name="Haas B."/>
            <person name="Abouelleil A."/>
            <person name="Allen A.W."/>
            <person name="Alvarado L."/>
            <person name="Arachchi H.M."/>
            <person name="Berlin A.M."/>
            <person name="Chapman S.B."/>
            <person name="Gainer-Dewar J."/>
            <person name="Goldberg J."/>
            <person name="Griggs A."/>
            <person name="Gujja S."/>
            <person name="Hansen M."/>
            <person name="Howarth C."/>
            <person name="Imamovic A."/>
            <person name="Ireland A."/>
            <person name="Larimer J."/>
            <person name="McCowan C."/>
            <person name="Murphy C."/>
            <person name="Pearson M."/>
            <person name="Poon T.W."/>
            <person name="Priest M."/>
            <person name="Roberts A."/>
            <person name="Saif S."/>
            <person name="Shea T."/>
            <person name="Sisk P."/>
            <person name="Sykes S."/>
            <person name="Wortman J."/>
            <person name="Nusbaum C."/>
            <person name="Birren B."/>
        </authorList>
    </citation>
    <scope>NUCLEOTIDE SEQUENCE [LARGE SCALE GENOMIC DNA]</scope>
    <source>
        <strain evidence="2 3">CBS 119918</strain>
    </source>
</reference>
<dbReference type="SUPFAM" id="SSF75304">
    <property type="entry name" value="Amidase signature (AS) enzymes"/>
    <property type="match status" value="1"/>
</dbReference>
<protein>
    <submittedName>
        <fullName evidence="2">Uncharacterized protein</fullName>
    </submittedName>
</protein>
<dbReference type="RefSeq" id="XP_013266270.1">
    <property type="nucleotide sequence ID" value="XM_013410816.1"/>
</dbReference>
<evidence type="ECO:0000313" key="3">
    <source>
        <dbReference type="Proteomes" id="UP000027920"/>
    </source>
</evidence>